<dbReference type="EMBL" id="LQOM01000025">
    <property type="protein sequence ID" value="ORV14085.1"/>
    <property type="molecule type" value="Genomic_DNA"/>
</dbReference>
<reference evidence="4 6" key="2">
    <citation type="journal article" date="2017" name="Infect. Genet. Evol.">
        <title>The new phylogeny of the genus Mycobacterium: The old and the news.</title>
        <authorList>
            <person name="Tortoli E."/>
            <person name="Fedrizzi T."/>
            <person name="Meehan C.J."/>
            <person name="Trovato A."/>
            <person name="Grottola A."/>
            <person name="Giacobazzi E."/>
            <person name="Serpini G.F."/>
            <person name="Tagliazucchi S."/>
            <person name="Fabio A."/>
            <person name="Bettua C."/>
            <person name="Bertorelli R."/>
            <person name="Frascaro F."/>
            <person name="De Sanctis V."/>
            <person name="Pecorari M."/>
            <person name="Jousson O."/>
            <person name="Segata N."/>
            <person name="Cirillo D.M."/>
        </authorList>
    </citation>
    <scope>NUCLEOTIDE SEQUENCE [LARGE SCALE GENOMIC DNA]</scope>
    <source>
        <strain evidence="4 6">NCTC 12882</strain>
    </source>
</reference>
<accession>A0A1X1RS28</accession>
<dbReference type="Gene3D" id="3.40.1000.70">
    <property type="entry name" value="PknH-like extracellular domain"/>
    <property type="match status" value="1"/>
</dbReference>
<dbReference type="InterPro" id="IPR038232">
    <property type="entry name" value="PknH-like_Extracell_sf"/>
</dbReference>
<dbReference type="PROSITE" id="PS51257">
    <property type="entry name" value="PROKAR_LIPOPROTEIN"/>
    <property type="match status" value="1"/>
</dbReference>
<evidence type="ECO:0000313" key="5">
    <source>
        <dbReference type="Proteomes" id="UP000193907"/>
    </source>
</evidence>
<feature type="domain" description="PknH-like extracellular" evidence="2">
    <location>
        <begin position="46"/>
        <end position="226"/>
    </location>
</feature>
<dbReference type="STRING" id="28045.AWB95_10995"/>
<keyword evidence="1" id="KW-0732">Signal</keyword>
<dbReference type="EMBL" id="PDKV01000030">
    <property type="protein sequence ID" value="PIB75845.1"/>
    <property type="molecule type" value="Genomic_DNA"/>
</dbReference>
<reference evidence="3 5" key="1">
    <citation type="submission" date="2016-01" db="EMBL/GenBank/DDBJ databases">
        <title>The new phylogeny of the genus Mycobacterium.</title>
        <authorList>
            <person name="Tarcisio F."/>
            <person name="Conor M."/>
            <person name="Antonella G."/>
            <person name="Elisabetta G."/>
            <person name="Giulia F.S."/>
            <person name="Sara T."/>
            <person name="Anna F."/>
            <person name="Clotilde B."/>
            <person name="Roberto B."/>
            <person name="Veronica D.S."/>
            <person name="Fabio R."/>
            <person name="Monica P."/>
            <person name="Olivier J."/>
            <person name="Enrico T."/>
            <person name="Nicola S."/>
        </authorList>
    </citation>
    <scope>NUCLEOTIDE SEQUENCE [LARGE SCALE GENOMIC DNA]</scope>
    <source>
        <strain evidence="3 5">DSM 44243</strain>
    </source>
</reference>
<dbReference type="RefSeq" id="WP_062541082.1">
    <property type="nucleotide sequence ID" value="NZ_BBUN01000320.1"/>
</dbReference>
<evidence type="ECO:0000313" key="3">
    <source>
        <dbReference type="EMBL" id="ORV14085.1"/>
    </source>
</evidence>
<dbReference type="Proteomes" id="UP000230971">
    <property type="component" value="Unassembled WGS sequence"/>
</dbReference>
<evidence type="ECO:0000256" key="1">
    <source>
        <dbReference type="SAM" id="SignalP"/>
    </source>
</evidence>
<protein>
    <submittedName>
        <fullName evidence="4">Sensor domain-containing protein</fullName>
    </submittedName>
</protein>
<dbReference type="InterPro" id="IPR026954">
    <property type="entry name" value="PknH-like_Extracell"/>
</dbReference>
<comment type="caution">
    <text evidence="3">The sequence shown here is derived from an EMBL/GenBank/DDBJ whole genome shotgun (WGS) entry which is preliminary data.</text>
</comment>
<sequence length="230" mass="24569">MRYLATAFAVAAICILTAGCGSGDNQGAKSTTTTTTTTLIPRPVVERELDGLLLPPEQINPVMGATELKLTRKHDQMSDDSATMEPRECLAIDGSVQAQVYADSGFTAMRDQAFNDGDNFTHYAEEAVVLFPTAKQAGAFFNNSAKQWPACHQYRHIQSGTEWTAGPISNADGILSVVATQQNARAGGWACGRALALKNNIIVDVNTCSPDPKNSAVDLARQIAAKVPLR</sequence>
<keyword evidence="5" id="KW-1185">Reference proteome</keyword>
<name>A0A1X1RS28_MYCCE</name>
<evidence type="ECO:0000313" key="4">
    <source>
        <dbReference type="EMBL" id="PIB75845.1"/>
    </source>
</evidence>
<dbReference type="AlphaFoldDB" id="A0A1X1RS28"/>
<dbReference type="Proteomes" id="UP000193907">
    <property type="component" value="Unassembled WGS sequence"/>
</dbReference>
<proteinExistence type="predicted"/>
<feature type="signal peptide" evidence="1">
    <location>
        <begin position="1"/>
        <end position="18"/>
    </location>
</feature>
<feature type="chain" id="PRO_5044567984" evidence="1">
    <location>
        <begin position="19"/>
        <end position="230"/>
    </location>
</feature>
<dbReference type="OrthoDB" id="4761399at2"/>
<dbReference type="Pfam" id="PF14032">
    <property type="entry name" value="PknH_C"/>
    <property type="match status" value="1"/>
</dbReference>
<gene>
    <name evidence="3" type="ORF">AWB95_10995</name>
    <name evidence="4" type="ORF">CQY23_19195</name>
</gene>
<organism evidence="3 5">
    <name type="scientific">Mycobacterium celatum</name>
    <dbReference type="NCBI Taxonomy" id="28045"/>
    <lineage>
        <taxon>Bacteria</taxon>
        <taxon>Bacillati</taxon>
        <taxon>Actinomycetota</taxon>
        <taxon>Actinomycetes</taxon>
        <taxon>Mycobacteriales</taxon>
        <taxon>Mycobacteriaceae</taxon>
        <taxon>Mycobacterium</taxon>
    </lineage>
</organism>
<evidence type="ECO:0000313" key="6">
    <source>
        <dbReference type="Proteomes" id="UP000230971"/>
    </source>
</evidence>
<evidence type="ECO:0000259" key="2">
    <source>
        <dbReference type="Pfam" id="PF14032"/>
    </source>
</evidence>